<keyword evidence="2" id="KW-1185">Reference proteome</keyword>
<dbReference type="AlphaFoldDB" id="A0A9Q0QYI6"/>
<dbReference type="EMBL" id="JAMYWD010000003">
    <property type="protein sequence ID" value="KAJ4976482.1"/>
    <property type="molecule type" value="Genomic_DNA"/>
</dbReference>
<dbReference type="Proteomes" id="UP001141806">
    <property type="component" value="Unassembled WGS sequence"/>
</dbReference>
<evidence type="ECO:0000313" key="2">
    <source>
        <dbReference type="Proteomes" id="UP001141806"/>
    </source>
</evidence>
<reference evidence="1" key="1">
    <citation type="journal article" date="2023" name="Plant J.">
        <title>The genome of the king protea, Protea cynaroides.</title>
        <authorList>
            <person name="Chang J."/>
            <person name="Duong T.A."/>
            <person name="Schoeman C."/>
            <person name="Ma X."/>
            <person name="Roodt D."/>
            <person name="Barker N."/>
            <person name="Li Z."/>
            <person name="Van de Peer Y."/>
            <person name="Mizrachi E."/>
        </authorList>
    </citation>
    <scope>NUCLEOTIDE SEQUENCE</scope>
    <source>
        <tissue evidence="1">Young leaves</tissue>
    </source>
</reference>
<organism evidence="1 2">
    <name type="scientific">Protea cynaroides</name>
    <dbReference type="NCBI Taxonomy" id="273540"/>
    <lineage>
        <taxon>Eukaryota</taxon>
        <taxon>Viridiplantae</taxon>
        <taxon>Streptophyta</taxon>
        <taxon>Embryophyta</taxon>
        <taxon>Tracheophyta</taxon>
        <taxon>Spermatophyta</taxon>
        <taxon>Magnoliopsida</taxon>
        <taxon>Proteales</taxon>
        <taxon>Proteaceae</taxon>
        <taxon>Protea</taxon>
    </lineage>
</organism>
<proteinExistence type="predicted"/>
<sequence length="104" mass="12143">MGALCFEMLPSNKTIIYKLFYLKEACKINQSGSINNHKNKIAERIIMNLVITESMFTFSVTHNSIANSRRFKKIPQLLKLTLAFIQSHGVYCLQEQVQWKYRVE</sequence>
<evidence type="ECO:0000313" key="1">
    <source>
        <dbReference type="EMBL" id="KAJ4976482.1"/>
    </source>
</evidence>
<name>A0A9Q0QYI6_9MAGN</name>
<gene>
    <name evidence="1" type="ORF">NE237_001588</name>
</gene>
<protein>
    <submittedName>
        <fullName evidence="1">Uncharacterized protein</fullName>
    </submittedName>
</protein>
<accession>A0A9Q0QYI6</accession>
<comment type="caution">
    <text evidence="1">The sequence shown here is derived from an EMBL/GenBank/DDBJ whole genome shotgun (WGS) entry which is preliminary data.</text>
</comment>